<evidence type="ECO:0000256" key="12">
    <source>
        <dbReference type="PIRSR" id="PIRSR602401-1"/>
    </source>
</evidence>
<reference evidence="14" key="2">
    <citation type="submission" date="2021-03" db="UniProtKB">
        <authorList>
            <consortium name="EnsemblPlants"/>
        </authorList>
    </citation>
    <scope>IDENTIFICATION</scope>
</reference>
<evidence type="ECO:0000256" key="11">
    <source>
        <dbReference type="ARBA" id="ARBA00023136"/>
    </source>
</evidence>
<organism evidence="14 15">
    <name type="scientific">Chenopodium quinoa</name>
    <name type="common">Quinoa</name>
    <dbReference type="NCBI Taxonomy" id="63459"/>
    <lineage>
        <taxon>Eukaryota</taxon>
        <taxon>Viridiplantae</taxon>
        <taxon>Streptophyta</taxon>
        <taxon>Embryophyta</taxon>
        <taxon>Tracheophyta</taxon>
        <taxon>Spermatophyta</taxon>
        <taxon>Magnoliopsida</taxon>
        <taxon>eudicotyledons</taxon>
        <taxon>Gunneridae</taxon>
        <taxon>Pentapetalae</taxon>
        <taxon>Caryophyllales</taxon>
        <taxon>Chenopodiaceae</taxon>
        <taxon>Chenopodioideae</taxon>
        <taxon>Atripliceae</taxon>
        <taxon>Chenopodium</taxon>
    </lineage>
</organism>
<keyword evidence="7" id="KW-1133">Transmembrane helix</keyword>
<keyword evidence="4 12" id="KW-0349">Heme</keyword>
<dbReference type="GO" id="GO:0005506">
    <property type="term" value="F:iron ion binding"/>
    <property type="evidence" value="ECO:0007669"/>
    <property type="project" value="InterPro"/>
</dbReference>
<keyword evidence="11" id="KW-0472">Membrane</keyword>
<dbReference type="InterPro" id="IPR036396">
    <property type="entry name" value="Cyt_P450_sf"/>
</dbReference>
<dbReference type="PANTHER" id="PTHR47955:SF22">
    <property type="entry name" value="CYTOCHROME P450 83B1-LIKE"/>
    <property type="match status" value="1"/>
</dbReference>
<dbReference type="Gramene" id="AUR62019133-RA">
    <property type="protein sequence ID" value="AUR62019133-RA:cds"/>
    <property type="gene ID" value="AUR62019133"/>
</dbReference>
<evidence type="ECO:0000313" key="15">
    <source>
        <dbReference type="Proteomes" id="UP000596660"/>
    </source>
</evidence>
<evidence type="ECO:0000256" key="2">
    <source>
        <dbReference type="ARBA" id="ARBA00004167"/>
    </source>
</evidence>
<comment type="similarity">
    <text evidence="3">Belongs to the cytochrome P450 family.</text>
</comment>
<dbReference type="GO" id="GO:0016705">
    <property type="term" value="F:oxidoreductase activity, acting on paired donors, with incorporation or reduction of molecular oxygen"/>
    <property type="evidence" value="ECO:0007669"/>
    <property type="project" value="InterPro"/>
</dbReference>
<dbReference type="Gene3D" id="1.10.630.10">
    <property type="entry name" value="Cytochrome P450"/>
    <property type="match status" value="2"/>
</dbReference>
<dbReference type="PRINTS" id="PR00463">
    <property type="entry name" value="EP450I"/>
</dbReference>
<dbReference type="InterPro" id="IPR002401">
    <property type="entry name" value="Cyt_P450_E_grp-I"/>
</dbReference>
<accession>A0A803LV89</accession>
<proteinExistence type="inferred from homology"/>
<evidence type="ECO:0000256" key="3">
    <source>
        <dbReference type="ARBA" id="ARBA00010617"/>
    </source>
</evidence>
<keyword evidence="15" id="KW-1185">Reference proteome</keyword>
<evidence type="ECO:0000256" key="1">
    <source>
        <dbReference type="ARBA" id="ARBA00001971"/>
    </source>
</evidence>
<protein>
    <recommendedName>
        <fullName evidence="16">Cytochrome P450</fullName>
    </recommendedName>
</protein>
<dbReference type="GO" id="GO:0016020">
    <property type="term" value="C:membrane"/>
    <property type="evidence" value="ECO:0007669"/>
    <property type="project" value="UniProtKB-SubCell"/>
</dbReference>
<dbReference type="PROSITE" id="PS00086">
    <property type="entry name" value="CYTOCHROME_P450"/>
    <property type="match status" value="2"/>
</dbReference>
<name>A0A803LV89_CHEQI</name>
<keyword evidence="6 12" id="KW-0479">Metal-binding</keyword>
<dbReference type="GO" id="GO:0004497">
    <property type="term" value="F:monooxygenase activity"/>
    <property type="evidence" value="ECO:0007669"/>
    <property type="project" value="UniProtKB-KW"/>
</dbReference>
<comment type="subcellular location">
    <subcellularLocation>
        <location evidence="2">Membrane</location>
        <topology evidence="2">Single-pass membrane protein</topology>
    </subcellularLocation>
</comment>
<evidence type="ECO:0000256" key="9">
    <source>
        <dbReference type="ARBA" id="ARBA00023004"/>
    </source>
</evidence>
<feature type="chain" id="PRO_5030654790" description="Cytochrome P450" evidence="13">
    <location>
        <begin position="17"/>
        <end position="817"/>
    </location>
</feature>
<dbReference type="CDD" id="cd11072">
    <property type="entry name" value="CYP71-like"/>
    <property type="match status" value="1"/>
</dbReference>
<dbReference type="InterPro" id="IPR001128">
    <property type="entry name" value="Cyt_P450"/>
</dbReference>
<evidence type="ECO:0000256" key="10">
    <source>
        <dbReference type="ARBA" id="ARBA00023033"/>
    </source>
</evidence>
<dbReference type="Proteomes" id="UP000596660">
    <property type="component" value="Unplaced"/>
</dbReference>
<evidence type="ECO:0000256" key="7">
    <source>
        <dbReference type="ARBA" id="ARBA00022989"/>
    </source>
</evidence>
<keyword evidence="9 12" id="KW-0408">Iron</keyword>
<dbReference type="AlphaFoldDB" id="A0A803LV89"/>
<dbReference type="FunFam" id="1.10.630.10:FF:000011">
    <property type="entry name" value="Cytochrome P450 83B1"/>
    <property type="match status" value="2"/>
</dbReference>
<keyword evidence="8" id="KW-0560">Oxidoreductase</keyword>
<evidence type="ECO:0000256" key="6">
    <source>
        <dbReference type="ARBA" id="ARBA00022723"/>
    </source>
</evidence>
<evidence type="ECO:0000256" key="5">
    <source>
        <dbReference type="ARBA" id="ARBA00022692"/>
    </source>
</evidence>
<sequence>MILLLIFLATISLIFLLQKRRKNEPFNPPPGPKRLPIIGNLHQFDPSKPHIYFAKLAKIYGPILATRFGSAQAVVVQSAKTAKEVLHTQDLNFCYRPSMIATERLSYKGLDLAFAQSYGYFREIKKICAVHLLSSKRVESFTPIRQEEVLRMVNKISTQISSGLETVNLSELLMSFACSNICRIAFGKRYDENEGSNRSRFQDLLKDVQAMFATFFFTDYFPFIGWLDKLTGQSSRLEKTFKGLDVFYDEIISDHLDPNRPESEAEDLIDVLLHLRKERAFTFDLTLDHIKGVLMNMFVGGSDTNSAMVVWAMTELIKSPTAMKKVQKEIRNSAKNKDYISADDLPKLEYFKAVVKETLRLRPPVPMLIVRKTLKKCTIEGYDILPKTLVFVNVWTIGRDPEYWKNPEIFMPERFMGSSIDYKGQNFEFIPFGAGRKMCPGMLLAVANFELALANLLFSFDWELPAGMKIQDIDTDTLPGLTMNKKNPLCLECLVTGYSDSDYAADVDTRRYEDDKRSSSRFHKLIREAEAMFTTFFFSDYFPSIIGWLDKLTGKFSRLEKTFKDLDAFFEEIINDHLDPNKPKTEREDIVDVLLQLMNERSFELTLDHIKAVLMVILIAGTDTSAAMVIWAMTELMKSPISMKKVQEELRNVMQHKGCINNNDLIRLEYFKAVVKETFRLQPATPLLIVHETIRKSTIEGYDILPKTLVYVNAWAIGRDPEIWSNPEKFMPERFLGSSIEFKGCDFELIPFGAGRRICPGIHLGIANMELALANLLCYFDWELPSGFKKEDIDNDTFPGITMHKKNPLCLLAKFFL</sequence>
<dbReference type="SUPFAM" id="SSF48264">
    <property type="entry name" value="Cytochrome P450"/>
    <property type="match status" value="2"/>
</dbReference>
<evidence type="ECO:0000313" key="14">
    <source>
        <dbReference type="EnsemblPlants" id="AUR62019133-RA:cds"/>
    </source>
</evidence>
<evidence type="ECO:0000256" key="8">
    <source>
        <dbReference type="ARBA" id="ARBA00023002"/>
    </source>
</evidence>
<evidence type="ECO:0008006" key="16">
    <source>
        <dbReference type="Google" id="ProtNLM"/>
    </source>
</evidence>
<dbReference type="PANTHER" id="PTHR47955">
    <property type="entry name" value="CYTOCHROME P450 FAMILY 71 PROTEIN"/>
    <property type="match status" value="1"/>
</dbReference>
<keyword evidence="5" id="KW-0812">Transmembrane</keyword>
<keyword evidence="13" id="KW-0732">Signal</keyword>
<comment type="cofactor">
    <cofactor evidence="1 12">
        <name>heme</name>
        <dbReference type="ChEBI" id="CHEBI:30413"/>
    </cofactor>
</comment>
<dbReference type="GO" id="GO:0020037">
    <property type="term" value="F:heme binding"/>
    <property type="evidence" value="ECO:0007669"/>
    <property type="project" value="InterPro"/>
</dbReference>
<dbReference type="InterPro" id="IPR017972">
    <property type="entry name" value="Cyt_P450_CS"/>
</dbReference>
<dbReference type="Pfam" id="PF00067">
    <property type="entry name" value="p450"/>
    <property type="match status" value="2"/>
</dbReference>
<dbReference type="PRINTS" id="PR00385">
    <property type="entry name" value="P450"/>
</dbReference>
<keyword evidence="10" id="KW-0503">Monooxygenase</keyword>
<reference evidence="14" key="1">
    <citation type="journal article" date="2017" name="Nature">
        <title>The genome of Chenopodium quinoa.</title>
        <authorList>
            <person name="Jarvis D.E."/>
            <person name="Ho Y.S."/>
            <person name="Lightfoot D.J."/>
            <person name="Schmoeckel S.M."/>
            <person name="Li B."/>
            <person name="Borm T.J.A."/>
            <person name="Ohyanagi H."/>
            <person name="Mineta K."/>
            <person name="Michell C.T."/>
            <person name="Saber N."/>
            <person name="Kharbatia N.M."/>
            <person name="Rupper R.R."/>
            <person name="Sharp A.R."/>
            <person name="Dally N."/>
            <person name="Boughton B.A."/>
            <person name="Woo Y.H."/>
            <person name="Gao G."/>
            <person name="Schijlen E.G.W.M."/>
            <person name="Guo X."/>
            <person name="Momin A.A."/>
            <person name="Negrao S."/>
            <person name="Al-Babili S."/>
            <person name="Gehring C."/>
            <person name="Roessner U."/>
            <person name="Jung C."/>
            <person name="Murphy K."/>
            <person name="Arold S.T."/>
            <person name="Gojobori T."/>
            <person name="van der Linden C.G."/>
            <person name="van Loo E.N."/>
            <person name="Jellen E.N."/>
            <person name="Maughan P.J."/>
            <person name="Tester M."/>
        </authorList>
    </citation>
    <scope>NUCLEOTIDE SEQUENCE [LARGE SCALE GENOMIC DNA]</scope>
    <source>
        <strain evidence="14">cv. PI 614886</strain>
    </source>
</reference>
<evidence type="ECO:0000256" key="13">
    <source>
        <dbReference type="SAM" id="SignalP"/>
    </source>
</evidence>
<dbReference type="OMA" id="IPCDEPH"/>
<dbReference type="EnsemblPlants" id="AUR62019133-RA">
    <property type="protein sequence ID" value="AUR62019133-RA:cds"/>
    <property type="gene ID" value="AUR62019133"/>
</dbReference>
<feature type="binding site" description="axial binding residue" evidence="12">
    <location>
        <position position="439"/>
    </location>
    <ligand>
        <name>heme</name>
        <dbReference type="ChEBI" id="CHEBI:30413"/>
    </ligand>
    <ligandPart>
        <name>Fe</name>
        <dbReference type="ChEBI" id="CHEBI:18248"/>
    </ligandPart>
</feature>
<feature type="signal peptide" evidence="13">
    <location>
        <begin position="1"/>
        <end position="16"/>
    </location>
</feature>
<evidence type="ECO:0000256" key="4">
    <source>
        <dbReference type="ARBA" id="ARBA00022617"/>
    </source>
</evidence>